<sequence length="318" mass="34654">MKIVVLDGYTLNPGDLSWEGFENLGEFTCYDRTEEKDIVSRIGDAELVITNKTPVSAETIAACPNIKYIGVLATGYNVVDVEAAAARHIPVTNIPTYGTTAVAQFAFALLLNICHHVQDHSNAVFQGRWTAAPDFCFWDFPLMELAGKTMGIIGYGRIGQATGKIAQAFGMKVLAYDDYRNADLECETMAYASLDDLLEQSDVISLHCPLFESTKGIINKGNIAKMKDGVIIINTSRGPLIVEEDLAEALNSGKVRAAGLDVVSTEPIREDNVLLKAKNCLITPHIAWAPLESRSRLMNIAVDNLKSFLDGAVVNRVN</sequence>
<dbReference type="EMBL" id="JACHGJ010000002">
    <property type="protein sequence ID" value="MBB6479615.1"/>
    <property type="molecule type" value="Genomic_DNA"/>
</dbReference>
<dbReference type="PROSITE" id="PS00671">
    <property type="entry name" value="D_2_HYDROXYACID_DH_3"/>
    <property type="match status" value="1"/>
</dbReference>
<feature type="domain" description="D-isomer specific 2-hydroxyacid dehydrogenase catalytic" evidence="5">
    <location>
        <begin position="20"/>
        <end position="318"/>
    </location>
</feature>
<proteinExistence type="inferred from homology"/>
<name>A0A841R6Z4_9SPIO</name>
<dbReference type="InterPro" id="IPR050418">
    <property type="entry name" value="D-iso_2-hydroxyacid_DH_PdxB"/>
</dbReference>
<dbReference type="InterPro" id="IPR036291">
    <property type="entry name" value="NAD(P)-bd_dom_sf"/>
</dbReference>
<evidence type="ECO:0000313" key="8">
    <source>
        <dbReference type="Proteomes" id="UP000587760"/>
    </source>
</evidence>
<evidence type="ECO:0000256" key="4">
    <source>
        <dbReference type="RuleBase" id="RU003719"/>
    </source>
</evidence>
<comment type="similarity">
    <text evidence="1 4">Belongs to the D-isomer specific 2-hydroxyacid dehydrogenase family.</text>
</comment>
<dbReference type="Proteomes" id="UP000587760">
    <property type="component" value="Unassembled WGS sequence"/>
</dbReference>
<dbReference type="PROSITE" id="PS00065">
    <property type="entry name" value="D_2_HYDROXYACID_DH_1"/>
    <property type="match status" value="1"/>
</dbReference>
<feature type="domain" description="D-isomer specific 2-hydroxyacid dehydrogenase NAD-binding" evidence="6">
    <location>
        <begin position="107"/>
        <end position="287"/>
    </location>
</feature>
<dbReference type="PANTHER" id="PTHR43761:SF1">
    <property type="entry name" value="D-ISOMER SPECIFIC 2-HYDROXYACID DEHYDROGENASE CATALYTIC DOMAIN-CONTAINING PROTEIN-RELATED"/>
    <property type="match status" value="1"/>
</dbReference>
<dbReference type="RefSeq" id="WP_184745011.1">
    <property type="nucleotide sequence ID" value="NZ_JACHGJ010000002.1"/>
</dbReference>
<evidence type="ECO:0000259" key="6">
    <source>
        <dbReference type="Pfam" id="PF02826"/>
    </source>
</evidence>
<dbReference type="SUPFAM" id="SSF51735">
    <property type="entry name" value="NAD(P)-binding Rossmann-fold domains"/>
    <property type="match status" value="1"/>
</dbReference>
<dbReference type="FunFam" id="3.40.50.720:FF:000203">
    <property type="entry name" value="D-3-phosphoglycerate dehydrogenase (SerA)"/>
    <property type="match status" value="1"/>
</dbReference>
<dbReference type="AlphaFoldDB" id="A0A841R6Z4"/>
<accession>A0A841R6Z4</accession>
<evidence type="ECO:0000259" key="5">
    <source>
        <dbReference type="Pfam" id="PF00389"/>
    </source>
</evidence>
<dbReference type="Pfam" id="PF02826">
    <property type="entry name" value="2-Hacid_dh_C"/>
    <property type="match status" value="1"/>
</dbReference>
<dbReference type="InterPro" id="IPR029753">
    <property type="entry name" value="D-isomer_DH_CS"/>
</dbReference>
<dbReference type="InterPro" id="IPR006139">
    <property type="entry name" value="D-isomer_2_OHA_DH_cat_dom"/>
</dbReference>
<gene>
    <name evidence="7" type="ORF">HNR50_001273</name>
</gene>
<evidence type="ECO:0000313" key="7">
    <source>
        <dbReference type="EMBL" id="MBB6479615.1"/>
    </source>
</evidence>
<dbReference type="GO" id="GO:0008465">
    <property type="term" value="F:hydroxypyruvate reductase (NADH) activity"/>
    <property type="evidence" value="ECO:0007669"/>
    <property type="project" value="UniProtKB-EC"/>
</dbReference>
<dbReference type="SUPFAM" id="SSF52283">
    <property type="entry name" value="Formate/glycerate dehydrogenase catalytic domain-like"/>
    <property type="match status" value="1"/>
</dbReference>
<dbReference type="InterPro" id="IPR029752">
    <property type="entry name" value="D-isomer_DH_CS1"/>
</dbReference>
<dbReference type="Gene3D" id="3.40.50.720">
    <property type="entry name" value="NAD(P)-binding Rossmann-like Domain"/>
    <property type="match status" value="2"/>
</dbReference>
<protein>
    <submittedName>
        <fullName evidence="7">Glycerate dehydrogenase</fullName>
        <ecNumber evidence="7">1.1.1.29</ecNumber>
    </submittedName>
</protein>
<reference evidence="7 8" key="1">
    <citation type="submission" date="2020-08" db="EMBL/GenBank/DDBJ databases">
        <title>Genomic Encyclopedia of Type Strains, Phase IV (KMG-IV): sequencing the most valuable type-strain genomes for metagenomic binning, comparative biology and taxonomic classification.</title>
        <authorList>
            <person name="Goeker M."/>
        </authorList>
    </citation>
    <scope>NUCLEOTIDE SEQUENCE [LARGE SCALE GENOMIC DNA]</scope>
    <source>
        <strain evidence="7 8">DSM 2461</strain>
    </source>
</reference>
<dbReference type="InterPro" id="IPR006140">
    <property type="entry name" value="D-isomer_DH_NAD-bd"/>
</dbReference>
<comment type="caution">
    <text evidence="7">The sequence shown here is derived from an EMBL/GenBank/DDBJ whole genome shotgun (WGS) entry which is preliminary data.</text>
</comment>
<dbReference type="EC" id="1.1.1.29" evidence="7"/>
<dbReference type="CDD" id="cd12162">
    <property type="entry name" value="2-Hacid_dh_4"/>
    <property type="match status" value="1"/>
</dbReference>
<organism evidence="7 8">
    <name type="scientific">Spirochaeta isovalerica</name>
    <dbReference type="NCBI Taxonomy" id="150"/>
    <lineage>
        <taxon>Bacteria</taxon>
        <taxon>Pseudomonadati</taxon>
        <taxon>Spirochaetota</taxon>
        <taxon>Spirochaetia</taxon>
        <taxon>Spirochaetales</taxon>
        <taxon>Spirochaetaceae</taxon>
        <taxon>Spirochaeta</taxon>
    </lineage>
</organism>
<keyword evidence="2 4" id="KW-0560">Oxidoreductase</keyword>
<dbReference type="GO" id="GO:0051287">
    <property type="term" value="F:NAD binding"/>
    <property type="evidence" value="ECO:0007669"/>
    <property type="project" value="InterPro"/>
</dbReference>
<evidence type="ECO:0000256" key="1">
    <source>
        <dbReference type="ARBA" id="ARBA00005854"/>
    </source>
</evidence>
<dbReference type="PROSITE" id="PS00670">
    <property type="entry name" value="D_2_HYDROXYACID_DH_2"/>
    <property type="match status" value="1"/>
</dbReference>
<evidence type="ECO:0000256" key="3">
    <source>
        <dbReference type="ARBA" id="ARBA00023027"/>
    </source>
</evidence>
<keyword evidence="8" id="KW-1185">Reference proteome</keyword>
<keyword evidence="3" id="KW-0520">NAD</keyword>
<dbReference type="Pfam" id="PF00389">
    <property type="entry name" value="2-Hacid_dh"/>
    <property type="match status" value="1"/>
</dbReference>
<dbReference type="PANTHER" id="PTHR43761">
    <property type="entry name" value="D-ISOMER SPECIFIC 2-HYDROXYACID DEHYDROGENASE FAMILY PROTEIN (AFU_ORTHOLOGUE AFUA_1G13630)"/>
    <property type="match status" value="1"/>
</dbReference>
<evidence type="ECO:0000256" key="2">
    <source>
        <dbReference type="ARBA" id="ARBA00023002"/>
    </source>
</evidence>